<accession>A0AAW5EYW2</accession>
<organism evidence="1 2">
    <name type="scientific">Clostridium symbiosum</name>
    <name type="common">Bacteroides symbiosus</name>
    <dbReference type="NCBI Taxonomy" id="1512"/>
    <lineage>
        <taxon>Bacteria</taxon>
        <taxon>Bacillati</taxon>
        <taxon>Bacillota</taxon>
        <taxon>Clostridia</taxon>
        <taxon>Lachnospirales</taxon>
        <taxon>Lachnospiraceae</taxon>
        <taxon>Otoolea</taxon>
    </lineage>
</organism>
<sequence>MGETFLCFEIEAALFLIPLELVKHIIPGNNGEGPVYYNGSEVRLTGFCRFSDRERAACGRYIVLLNGTEEDQGFSADEVRGIYTVSQGRQKDIPGEAIGTDNSCLLKAAYVEELASWAFIVKPDIFLRQRGIE</sequence>
<reference evidence="1" key="1">
    <citation type="journal article" date="2022" name="Cell Host Microbe">
        <title>Colonization of the live biotherapeutic product VE303 and modulation of the microbiota and metabolites in healthy volunteers.</title>
        <authorList>
            <person name="Dsouza M."/>
            <person name="Menon R."/>
            <person name="Crossette E."/>
            <person name="Bhattarai S.K."/>
            <person name="Schneider J."/>
            <person name="Kim Y.G."/>
            <person name="Reddy S."/>
            <person name="Caballero S."/>
            <person name="Felix C."/>
            <person name="Cornacchione L."/>
            <person name="Hendrickson J."/>
            <person name="Watson A.R."/>
            <person name="Minot S.S."/>
            <person name="Greenfield N."/>
            <person name="Schopf L."/>
            <person name="Szabady R."/>
            <person name="Patarroyo J."/>
            <person name="Smith W."/>
            <person name="Harrison P."/>
            <person name="Kuijper E.J."/>
            <person name="Kelly C.P."/>
            <person name="Olle B."/>
            <person name="Bobilev D."/>
            <person name="Silber J.L."/>
            <person name="Bucci V."/>
            <person name="Roberts B."/>
            <person name="Faith J."/>
            <person name="Norman J.M."/>
        </authorList>
    </citation>
    <scope>NUCLEOTIDE SEQUENCE</scope>
    <source>
        <strain evidence="1">VE303-04</strain>
    </source>
</reference>
<evidence type="ECO:0008006" key="3">
    <source>
        <dbReference type="Google" id="ProtNLM"/>
    </source>
</evidence>
<evidence type="ECO:0000313" key="1">
    <source>
        <dbReference type="EMBL" id="MCK0084982.1"/>
    </source>
</evidence>
<dbReference type="GO" id="GO:0007165">
    <property type="term" value="P:signal transduction"/>
    <property type="evidence" value="ECO:0007669"/>
    <property type="project" value="InterPro"/>
</dbReference>
<dbReference type="SUPFAM" id="SSF50341">
    <property type="entry name" value="CheW-like"/>
    <property type="match status" value="1"/>
</dbReference>
<dbReference type="GO" id="GO:0006935">
    <property type="term" value="P:chemotaxis"/>
    <property type="evidence" value="ECO:0007669"/>
    <property type="project" value="InterPro"/>
</dbReference>
<dbReference type="InterPro" id="IPR036061">
    <property type="entry name" value="CheW-like_dom_sf"/>
</dbReference>
<name>A0AAW5EYW2_CLOSY</name>
<gene>
    <name evidence="1" type="ORF">K5I21_03605</name>
</gene>
<dbReference type="Proteomes" id="UP001203136">
    <property type="component" value="Unassembled WGS sequence"/>
</dbReference>
<proteinExistence type="predicted"/>
<dbReference type="AlphaFoldDB" id="A0AAW5EYW2"/>
<comment type="caution">
    <text evidence="1">The sequence shown here is derived from an EMBL/GenBank/DDBJ whole genome shotgun (WGS) entry which is preliminary data.</text>
</comment>
<protein>
    <recommendedName>
        <fullName evidence="3">CheW-like domain-containing protein</fullName>
    </recommendedName>
</protein>
<dbReference type="EMBL" id="JAINVB010000001">
    <property type="protein sequence ID" value="MCK0084982.1"/>
    <property type="molecule type" value="Genomic_DNA"/>
</dbReference>
<evidence type="ECO:0000313" key="2">
    <source>
        <dbReference type="Proteomes" id="UP001203136"/>
    </source>
</evidence>
<dbReference type="RefSeq" id="WP_118020623.1">
    <property type="nucleotide sequence ID" value="NZ_CABHNX010000203.1"/>
</dbReference>